<gene>
    <name evidence="1" type="ORF">C8261_12140</name>
</gene>
<dbReference type="SUPFAM" id="SSF51230">
    <property type="entry name" value="Single hybrid motif"/>
    <property type="match status" value="1"/>
</dbReference>
<dbReference type="Pfam" id="PF01597">
    <property type="entry name" value="GCV_H"/>
    <property type="match status" value="1"/>
</dbReference>
<proteinExistence type="predicted"/>
<dbReference type="Proteomes" id="UP000241193">
    <property type="component" value="Unassembled WGS sequence"/>
</dbReference>
<dbReference type="EMBL" id="PZKC01000010">
    <property type="protein sequence ID" value="PTD95750.1"/>
    <property type="molecule type" value="Genomic_DNA"/>
</dbReference>
<dbReference type="Gene3D" id="2.40.50.100">
    <property type="match status" value="1"/>
</dbReference>
<evidence type="ECO:0008006" key="3">
    <source>
        <dbReference type="Google" id="ProtNLM"/>
    </source>
</evidence>
<dbReference type="AlphaFoldDB" id="A0A2T4IDB5"/>
<evidence type="ECO:0000313" key="2">
    <source>
        <dbReference type="Proteomes" id="UP000241193"/>
    </source>
</evidence>
<dbReference type="InterPro" id="IPR033753">
    <property type="entry name" value="GCV_H/Fam206"/>
</dbReference>
<dbReference type="CDD" id="cd06848">
    <property type="entry name" value="GCS_H"/>
    <property type="match status" value="1"/>
</dbReference>
<dbReference type="OrthoDB" id="9796712at2"/>
<dbReference type="InterPro" id="IPR011053">
    <property type="entry name" value="Single_hybrid_motif"/>
</dbReference>
<dbReference type="RefSeq" id="WP_107493992.1">
    <property type="nucleotide sequence ID" value="NZ_PZKC01000010.1"/>
</dbReference>
<protein>
    <recommendedName>
        <fullName evidence="3">Glycine cleavage system protein H</fullName>
    </recommendedName>
</protein>
<organism evidence="1 2">
    <name type="scientific">Pseudothauera lacus</name>
    <dbReference type="NCBI Taxonomy" id="2136175"/>
    <lineage>
        <taxon>Bacteria</taxon>
        <taxon>Pseudomonadati</taxon>
        <taxon>Pseudomonadota</taxon>
        <taxon>Betaproteobacteria</taxon>
        <taxon>Rhodocyclales</taxon>
        <taxon>Zoogloeaceae</taxon>
        <taxon>Pseudothauera</taxon>
    </lineage>
</organism>
<name>A0A2T4IDB5_9RHOO</name>
<comment type="caution">
    <text evidence="1">The sequence shown here is derived from an EMBL/GenBank/DDBJ whole genome shotgun (WGS) entry which is preliminary data.</text>
</comment>
<accession>A0A2T4IDB5</accession>
<reference evidence="1 2" key="2">
    <citation type="submission" date="2018-04" db="EMBL/GenBank/DDBJ databases">
        <title>Thauera lacus sp. nov., isolated from an saline lake in Inner Mongolia, China.</title>
        <authorList>
            <person name="Liang Q.-Y."/>
        </authorList>
    </citation>
    <scope>NUCLEOTIDE SEQUENCE [LARGE SCALE GENOMIC DNA]</scope>
    <source>
        <strain evidence="1 2">D20</strain>
    </source>
</reference>
<keyword evidence="2" id="KW-1185">Reference proteome</keyword>
<evidence type="ECO:0000313" key="1">
    <source>
        <dbReference type="EMBL" id="PTD95750.1"/>
    </source>
</evidence>
<sequence length="157" mass="16660">MAELRGCVFPEDLLYHPETHLWFAPEGEGCYRVGVTPFGVAIAGEILLFTAKPEGLQLTAGRAFGLLEAGKTVFPVKTPVAAELLGGNPALADSAAAMNVDAYASWLVRLRVAAPEPGVLLPWAAARAGIEAQMELWRFDELASFQAPLVGAGAREI</sequence>
<reference evidence="1 2" key="1">
    <citation type="submission" date="2018-03" db="EMBL/GenBank/DDBJ databases">
        <authorList>
            <person name="Keele B.F."/>
        </authorList>
    </citation>
    <scope>NUCLEOTIDE SEQUENCE [LARGE SCALE GENOMIC DNA]</scope>
    <source>
        <strain evidence="1 2">D20</strain>
    </source>
</reference>